<evidence type="ECO:0000259" key="2">
    <source>
        <dbReference type="Pfam" id="PF12894"/>
    </source>
</evidence>
<dbReference type="Gene3D" id="2.130.10.10">
    <property type="entry name" value="YVTN repeat-like/Quinoprotein amine dehydrogenase"/>
    <property type="match status" value="1"/>
</dbReference>
<dbReference type="RefSeq" id="XP_002113614.1">
    <property type="nucleotide sequence ID" value="XM_002113578.1"/>
</dbReference>
<keyword evidence="4" id="KW-1185">Reference proteome</keyword>
<organism evidence="3 4">
    <name type="scientific">Trichoplax adhaerens</name>
    <name type="common">Trichoplax reptans</name>
    <dbReference type="NCBI Taxonomy" id="10228"/>
    <lineage>
        <taxon>Eukaryota</taxon>
        <taxon>Metazoa</taxon>
        <taxon>Placozoa</taxon>
        <taxon>Uniplacotomia</taxon>
        <taxon>Trichoplacea</taxon>
        <taxon>Trichoplacidae</taxon>
        <taxon>Trichoplax</taxon>
    </lineage>
</organism>
<dbReference type="AlphaFoldDB" id="B3RYU6"/>
<protein>
    <recommendedName>
        <fullName evidence="2">Anaphase-promoting complex subunit 4-like WD40 domain-containing protein</fullName>
    </recommendedName>
</protein>
<feature type="domain" description="Anaphase-promoting complex subunit 4-like WD40" evidence="2">
    <location>
        <begin position="183"/>
        <end position="257"/>
    </location>
</feature>
<dbReference type="KEGG" id="tad:TRIADDRAFT_57220"/>
<evidence type="ECO:0000313" key="4">
    <source>
        <dbReference type="Proteomes" id="UP000009022"/>
    </source>
</evidence>
<dbReference type="Proteomes" id="UP000009022">
    <property type="component" value="Unassembled WGS sequence"/>
</dbReference>
<dbReference type="InParanoid" id="B3RYU6"/>
<name>B3RYU6_TRIAD</name>
<dbReference type="OMA" id="NTEAICC"/>
<dbReference type="PhylomeDB" id="B3RYU6"/>
<dbReference type="PANTHER" id="PTHR15622">
    <property type="entry name" value="WD40 REPEAT PROTEIN"/>
    <property type="match status" value="1"/>
</dbReference>
<dbReference type="OrthoDB" id="5958445at2759"/>
<dbReference type="InterPro" id="IPR036322">
    <property type="entry name" value="WD40_repeat_dom_sf"/>
</dbReference>
<dbReference type="GO" id="GO:0000209">
    <property type="term" value="P:protein polyubiquitination"/>
    <property type="evidence" value="ECO:0000318"/>
    <property type="project" value="GO_Central"/>
</dbReference>
<keyword evidence="1" id="KW-0833">Ubl conjugation pathway</keyword>
<dbReference type="PANTHER" id="PTHR15622:SF2">
    <property type="entry name" value="U4_U6 SMALL NUCLEAR RIBONUCLEOPROTEIN PRP4"/>
    <property type="match status" value="1"/>
</dbReference>
<gene>
    <name evidence="3" type="ORF">TRIADDRAFT_57220</name>
</gene>
<dbReference type="EMBL" id="DS985246">
    <property type="protein sequence ID" value="EDV24088.1"/>
    <property type="molecule type" value="Genomic_DNA"/>
</dbReference>
<dbReference type="InterPro" id="IPR001680">
    <property type="entry name" value="WD40_rpt"/>
</dbReference>
<dbReference type="eggNOG" id="ENOG502SAAJ">
    <property type="taxonomic scope" value="Eukaryota"/>
</dbReference>
<dbReference type="SMART" id="SM00320">
    <property type="entry name" value="WD40"/>
    <property type="match status" value="2"/>
</dbReference>
<dbReference type="CTD" id="6754827"/>
<evidence type="ECO:0000256" key="1">
    <source>
        <dbReference type="ARBA" id="ARBA00022786"/>
    </source>
</evidence>
<dbReference type="HOGENOM" id="CLU_786040_0_0_1"/>
<accession>B3RYU6</accession>
<evidence type="ECO:0000313" key="3">
    <source>
        <dbReference type="EMBL" id="EDV24088.1"/>
    </source>
</evidence>
<dbReference type="InterPro" id="IPR024977">
    <property type="entry name" value="Apc4-like_WD40_dom"/>
</dbReference>
<dbReference type="InterPro" id="IPR015943">
    <property type="entry name" value="WD40/YVTN_repeat-like_dom_sf"/>
</dbReference>
<dbReference type="GeneID" id="6754827"/>
<reference evidence="3 4" key="1">
    <citation type="journal article" date="2008" name="Nature">
        <title>The Trichoplax genome and the nature of placozoans.</title>
        <authorList>
            <person name="Srivastava M."/>
            <person name="Begovic E."/>
            <person name="Chapman J."/>
            <person name="Putnam N.H."/>
            <person name="Hellsten U."/>
            <person name="Kawashima T."/>
            <person name="Kuo A."/>
            <person name="Mitros T."/>
            <person name="Salamov A."/>
            <person name="Carpenter M.L."/>
            <person name="Signorovitch A.Y."/>
            <person name="Moreno M.A."/>
            <person name="Kamm K."/>
            <person name="Grimwood J."/>
            <person name="Schmutz J."/>
            <person name="Shapiro H."/>
            <person name="Grigoriev I.V."/>
            <person name="Buss L.W."/>
            <person name="Schierwater B."/>
            <person name="Dellaporta S.L."/>
            <person name="Rokhsar D.S."/>
        </authorList>
    </citation>
    <scope>NUCLEOTIDE SEQUENCE [LARGE SCALE GENOMIC DNA]</scope>
    <source>
        <strain evidence="3 4">Grell-BS-1999</strain>
    </source>
</reference>
<dbReference type="InterPro" id="IPR051983">
    <property type="entry name" value="WSB_SOCS-box_domain"/>
</dbReference>
<sequence length="353" mass="39438">MAANEDINVCYGVVDCHATCKLEPPIARLGNCLAANNNTEAICCLADNNVVVLLQLYQNKTEPATGNDGVTSSKPEIELQRKLQVQDEELECHCMSTDEKIIGIAGRSVHLFTSLLNCINGEEINLSYVPKSIAITCLDKVYNMAIAGSNGVDIYILNFTNHKLVTRSVINLHTGLAIAVVEYSRGGHYLAVATMDGHLGIWRNSTQDTFNTSKDFWYAQLKSIRITSLKFSPEQNMVAVGCWDQNVYLYQLESTEPFCWVQKKLEFNTGASKVVNSRLPGMFVQWSNFGTFLIVTTAQGNVTTIIIYNVEKKFSREVATGDTIKGIITGIDNLRNEYILYYTRQKTLRLIYL</sequence>
<proteinExistence type="predicted"/>
<dbReference type="Pfam" id="PF12894">
    <property type="entry name" value="ANAPC4_WD40"/>
    <property type="match status" value="1"/>
</dbReference>
<dbReference type="SUPFAM" id="SSF50978">
    <property type="entry name" value="WD40 repeat-like"/>
    <property type="match status" value="1"/>
</dbReference>